<sequence length="141" mass="16324">MKYFAVIDTNVLVSAALKWKSVPGSIVNLTFNDVIVPLVNKEILEEYRSVLLRPKFHLTEEIVQDIIDEFVSHALDISEKHLDIDLPDPKDRVFYEVTMQARKDEDAYLVTEIIKHFPIKPYVVTPRQMLDIILNATNDNE</sequence>
<dbReference type="Proteomes" id="UP000466864">
    <property type="component" value="Unassembled WGS sequence"/>
</dbReference>
<name>A0A7X2TP83_9FIRM</name>
<dbReference type="RefSeq" id="WP_330579121.1">
    <property type="nucleotide sequence ID" value="NZ_VUMV01000003.1"/>
</dbReference>
<proteinExistence type="predicted"/>
<dbReference type="Pfam" id="PF13470">
    <property type="entry name" value="PIN_3"/>
    <property type="match status" value="1"/>
</dbReference>
<accession>A0A7X2TP83</accession>
<dbReference type="InterPro" id="IPR002716">
    <property type="entry name" value="PIN_dom"/>
</dbReference>
<dbReference type="NCBIfam" id="TIGR00305">
    <property type="entry name" value="putative toxin-antitoxin system toxin component, PIN family"/>
    <property type="match status" value="1"/>
</dbReference>
<keyword evidence="3" id="KW-1185">Reference proteome</keyword>
<comment type="caution">
    <text evidence="2">The sequence shown here is derived from an EMBL/GenBank/DDBJ whole genome shotgun (WGS) entry which is preliminary data.</text>
</comment>
<reference evidence="2 3" key="1">
    <citation type="submission" date="2019-08" db="EMBL/GenBank/DDBJ databases">
        <title>In-depth cultivation of the pig gut microbiome towards novel bacterial diversity and tailored functional studies.</title>
        <authorList>
            <person name="Wylensek D."/>
            <person name="Hitch T.C.A."/>
            <person name="Clavel T."/>
        </authorList>
    </citation>
    <scope>NUCLEOTIDE SEQUENCE [LARGE SCALE GENOMIC DNA]</scope>
    <source>
        <strain evidence="2 3">Oil+RF-744-WCA-WT-13</strain>
    </source>
</reference>
<feature type="domain" description="PIN" evidence="1">
    <location>
        <begin position="5"/>
        <end position="104"/>
    </location>
</feature>
<gene>
    <name evidence="2" type="ORF">FYJ60_05460</name>
</gene>
<dbReference type="EMBL" id="VUMV01000003">
    <property type="protein sequence ID" value="MST81758.1"/>
    <property type="molecule type" value="Genomic_DNA"/>
</dbReference>
<protein>
    <submittedName>
        <fullName evidence="2">Putative toxin-antitoxin system toxin component, PIN family</fullName>
    </submittedName>
</protein>
<evidence type="ECO:0000313" key="2">
    <source>
        <dbReference type="EMBL" id="MST81758.1"/>
    </source>
</evidence>
<evidence type="ECO:0000313" key="3">
    <source>
        <dbReference type="Proteomes" id="UP000466864"/>
    </source>
</evidence>
<dbReference type="AlphaFoldDB" id="A0A7X2TP83"/>
<dbReference type="PANTHER" id="PTHR34610">
    <property type="entry name" value="SSL7007 PROTEIN"/>
    <property type="match status" value="1"/>
</dbReference>
<organism evidence="2 3">
    <name type="scientific">Bilifractor porci</name>
    <dbReference type="NCBI Taxonomy" id="2606636"/>
    <lineage>
        <taxon>Bacteria</taxon>
        <taxon>Bacillati</taxon>
        <taxon>Bacillota</taxon>
        <taxon>Clostridia</taxon>
        <taxon>Lachnospirales</taxon>
        <taxon>Lachnospiraceae</taxon>
        <taxon>Bilifractor</taxon>
    </lineage>
</organism>
<dbReference type="PANTHER" id="PTHR34610:SF3">
    <property type="entry name" value="SSL7007 PROTEIN"/>
    <property type="match status" value="1"/>
</dbReference>
<dbReference type="InterPro" id="IPR002850">
    <property type="entry name" value="PIN_toxin-like"/>
</dbReference>
<evidence type="ECO:0000259" key="1">
    <source>
        <dbReference type="Pfam" id="PF13470"/>
    </source>
</evidence>